<evidence type="ECO:0000313" key="8">
    <source>
        <dbReference type="Proteomes" id="UP000236725"/>
    </source>
</evidence>
<comment type="caution">
    <text evidence="7">The sequence shown here is derived from an EMBL/GenBank/DDBJ whole genome shotgun (WGS) entry which is preliminary data.</text>
</comment>
<evidence type="ECO:0000256" key="1">
    <source>
        <dbReference type="ARBA" id="ARBA00022475"/>
    </source>
</evidence>
<evidence type="ECO:0000256" key="5">
    <source>
        <dbReference type="ARBA" id="ARBA00023211"/>
    </source>
</evidence>
<keyword evidence="3" id="KW-0479">Metal-binding</keyword>
<reference evidence="7 8" key="1">
    <citation type="submission" date="2016-10" db="EMBL/GenBank/DDBJ databases">
        <authorList>
            <person name="Varghese N."/>
            <person name="Submissions S."/>
        </authorList>
    </citation>
    <scope>NUCLEOTIDE SEQUENCE [LARGE SCALE GENOMIC DNA]</scope>
    <source>
        <strain evidence="7 8">DSM 29073</strain>
    </source>
</reference>
<keyword evidence="2" id="KW-0997">Cell inner membrane</keyword>
<dbReference type="CDD" id="cd07398">
    <property type="entry name" value="MPP_YbbF-LpxH"/>
    <property type="match status" value="1"/>
</dbReference>
<dbReference type="GO" id="GO:0008758">
    <property type="term" value="F:UDP-2,3-diacylglucosamine hydrolase activity"/>
    <property type="evidence" value="ECO:0007669"/>
    <property type="project" value="TreeGrafter"/>
</dbReference>
<dbReference type="GO" id="GO:0046872">
    <property type="term" value="F:metal ion binding"/>
    <property type="evidence" value="ECO:0007669"/>
    <property type="project" value="UniProtKB-KW"/>
</dbReference>
<dbReference type="PANTHER" id="PTHR34990">
    <property type="entry name" value="UDP-2,3-DIACYLGLUCOSAMINE HYDROLASE-RELATED"/>
    <property type="match status" value="1"/>
</dbReference>
<dbReference type="SUPFAM" id="SSF56300">
    <property type="entry name" value="Metallo-dependent phosphatases"/>
    <property type="match status" value="1"/>
</dbReference>
<keyword evidence="5" id="KW-0464">Manganese</keyword>
<name>A0A8G2F3J4_9BACT</name>
<keyword evidence="8" id="KW-1185">Reference proteome</keyword>
<dbReference type="InterPro" id="IPR029052">
    <property type="entry name" value="Metallo-depent_PP-like"/>
</dbReference>
<dbReference type="InterPro" id="IPR043461">
    <property type="entry name" value="LpxH-like"/>
</dbReference>
<dbReference type="GO" id="GO:0009245">
    <property type="term" value="P:lipid A biosynthetic process"/>
    <property type="evidence" value="ECO:0007669"/>
    <property type="project" value="TreeGrafter"/>
</dbReference>
<dbReference type="EMBL" id="FNVS01000003">
    <property type="protein sequence ID" value="SEF59993.1"/>
    <property type="molecule type" value="Genomic_DNA"/>
</dbReference>
<gene>
    <name evidence="7" type="ORF">SAMN05444001_10378</name>
</gene>
<dbReference type="InterPro" id="IPR004843">
    <property type="entry name" value="Calcineurin-like_PHP"/>
</dbReference>
<feature type="domain" description="Calcineurin-like phosphoesterase" evidence="6">
    <location>
        <begin position="8"/>
        <end position="208"/>
    </location>
</feature>
<sequence length="266" mass="31140">MELRTYYPTIVLSDIHLGSEHSRTEEVTNFLKHVDCKHLILNGDIIDGWQLKKTGKRWKQKHTDFFKVLMKMMEKRGTQIIYVRGNHDDFLDNLIPFQISNVSIVKDYLLESHGKRYLVTHGDIFDTVTSNMRWLAMLGDAGYTFLLWVNKIYNRYREKKGKTYYSLSQKVKHKVKSAVSYISKFESELVRLAEAKRLDGIICGHIHQAANVYYGNIHYLNSGDWVESMTALVENEDGEWNVISYSNLENNTEKDIQKEHYYSAVI</sequence>
<keyword evidence="4" id="KW-0472">Membrane</keyword>
<dbReference type="GO" id="GO:0016020">
    <property type="term" value="C:membrane"/>
    <property type="evidence" value="ECO:0007669"/>
    <property type="project" value="GOC"/>
</dbReference>
<evidence type="ECO:0000313" key="7">
    <source>
        <dbReference type="EMBL" id="SEF59993.1"/>
    </source>
</evidence>
<keyword evidence="1" id="KW-1003">Cell membrane</keyword>
<dbReference type="AlphaFoldDB" id="A0A8G2F3J4"/>
<dbReference type="Proteomes" id="UP000236725">
    <property type="component" value="Unassembled WGS sequence"/>
</dbReference>
<dbReference type="Pfam" id="PF00149">
    <property type="entry name" value="Metallophos"/>
    <property type="match status" value="1"/>
</dbReference>
<proteinExistence type="predicted"/>
<accession>A0A8G2F3J4</accession>
<protein>
    <submittedName>
        <fullName evidence="7">UDP-2,3-diacylglucosamine pyrophosphatase LpxH</fullName>
    </submittedName>
</protein>
<evidence type="ECO:0000256" key="3">
    <source>
        <dbReference type="ARBA" id="ARBA00022723"/>
    </source>
</evidence>
<evidence type="ECO:0000259" key="6">
    <source>
        <dbReference type="Pfam" id="PF00149"/>
    </source>
</evidence>
<dbReference type="PANTHER" id="PTHR34990:SF2">
    <property type="entry name" value="BLL8164 PROTEIN"/>
    <property type="match status" value="1"/>
</dbReference>
<dbReference type="Gene3D" id="3.60.21.10">
    <property type="match status" value="1"/>
</dbReference>
<organism evidence="7 8">
    <name type="scientific">Parabacteroides chinchillae</name>
    <dbReference type="NCBI Taxonomy" id="871327"/>
    <lineage>
        <taxon>Bacteria</taxon>
        <taxon>Pseudomonadati</taxon>
        <taxon>Bacteroidota</taxon>
        <taxon>Bacteroidia</taxon>
        <taxon>Bacteroidales</taxon>
        <taxon>Tannerellaceae</taxon>
        <taxon>Parabacteroides</taxon>
    </lineage>
</organism>
<evidence type="ECO:0000256" key="4">
    <source>
        <dbReference type="ARBA" id="ARBA00023136"/>
    </source>
</evidence>
<dbReference type="RefSeq" id="WP_099464272.1">
    <property type="nucleotide sequence ID" value="NZ_FNVS01000003.1"/>
</dbReference>
<evidence type="ECO:0000256" key="2">
    <source>
        <dbReference type="ARBA" id="ARBA00022519"/>
    </source>
</evidence>